<name>A0A1Y2FNU3_PROLT</name>
<sequence>MINSNEEPMVCPFCLQNCREAWSAKAHIEGVCQRFCWLPEWLEFYGRCRPLLDSAEILEAREHVRAQHSVVDPDSGKDTFGMLQCQICMGFLRNGEHMRNHLRHKEYLHVKSMPWFLSLNLVNIKQPPSRYKSLMVSFIQRLLKRMQEAGEMPFPVDPELKKHPAYAYYYTRTSLQPSPDLRTPVFGIEDYPSTTQMALKKKRQKADSEDHARPTTSESPNLNRVAKVEPRHQEEDGNVVPSTQPSEDMQAECVVDSILSAHMPFVDLLLSTNIFFWYAWHLVQDIVQGVQSTAELCLLRPFDSIKEVVAENVDEVLRTGQFTSEQVADMQEKWNRDARFTAALSRLPRGGIYWIEESLRGTVQTVMDWVEAVQKTMLAIATIIVEHSAQQRWRDAVAHRTYQWAGDTQSLLSRTATVQRTILQCLTVHWIHWQDLCLDMEVHLKYNASRLQKRLQRLREEYDTEIAPHAVRPPTAADVGPDSD</sequence>
<feature type="compositionally biased region" description="Basic and acidic residues" evidence="1">
    <location>
        <begin position="226"/>
        <end position="235"/>
    </location>
</feature>
<keyword evidence="3" id="KW-1185">Reference proteome</keyword>
<evidence type="ECO:0000313" key="2">
    <source>
        <dbReference type="EMBL" id="ORY84886.1"/>
    </source>
</evidence>
<reference evidence="2 3" key="1">
    <citation type="submission" date="2016-07" db="EMBL/GenBank/DDBJ databases">
        <title>Pervasive Adenine N6-methylation of Active Genes in Fungi.</title>
        <authorList>
            <consortium name="DOE Joint Genome Institute"/>
            <person name="Mondo S.J."/>
            <person name="Dannebaum R.O."/>
            <person name="Kuo R.C."/>
            <person name="Labutti K."/>
            <person name="Haridas S."/>
            <person name="Kuo A."/>
            <person name="Salamov A."/>
            <person name="Ahrendt S.R."/>
            <person name="Lipzen A."/>
            <person name="Sullivan W."/>
            <person name="Andreopoulos W.B."/>
            <person name="Clum A."/>
            <person name="Lindquist E."/>
            <person name="Daum C."/>
            <person name="Ramamoorthy G.K."/>
            <person name="Gryganskyi A."/>
            <person name="Culley D."/>
            <person name="Magnuson J.K."/>
            <person name="James T.Y."/>
            <person name="O'Malley M.A."/>
            <person name="Stajich J.E."/>
            <person name="Spatafora J.W."/>
            <person name="Visel A."/>
            <person name="Grigoriev I.V."/>
        </authorList>
    </citation>
    <scope>NUCLEOTIDE SEQUENCE [LARGE SCALE GENOMIC DNA]</scope>
    <source>
        <strain evidence="2 3">12-1054</strain>
    </source>
</reference>
<dbReference type="GeneID" id="63785484"/>
<organism evidence="2 3">
    <name type="scientific">Protomyces lactucae-debilis</name>
    <dbReference type="NCBI Taxonomy" id="2754530"/>
    <lineage>
        <taxon>Eukaryota</taxon>
        <taxon>Fungi</taxon>
        <taxon>Dikarya</taxon>
        <taxon>Ascomycota</taxon>
        <taxon>Taphrinomycotina</taxon>
        <taxon>Taphrinomycetes</taxon>
        <taxon>Taphrinales</taxon>
        <taxon>Protomycetaceae</taxon>
        <taxon>Protomyces</taxon>
    </lineage>
</organism>
<evidence type="ECO:0000256" key="1">
    <source>
        <dbReference type="SAM" id="MobiDB-lite"/>
    </source>
</evidence>
<dbReference type="Proteomes" id="UP000193685">
    <property type="component" value="Unassembled WGS sequence"/>
</dbReference>
<accession>A0A1Y2FNU3</accession>
<gene>
    <name evidence="2" type="ORF">BCR37DRAFT_377714</name>
</gene>
<protein>
    <submittedName>
        <fullName evidence="2">Uncharacterized protein</fullName>
    </submittedName>
</protein>
<proteinExistence type="predicted"/>
<evidence type="ECO:0000313" key="3">
    <source>
        <dbReference type="Proteomes" id="UP000193685"/>
    </source>
</evidence>
<dbReference type="AlphaFoldDB" id="A0A1Y2FNU3"/>
<feature type="region of interest" description="Disordered" evidence="1">
    <location>
        <begin position="200"/>
        <end position="247"/>
    </location>
</feature>
<dbReference type="RefSeq" id="XP_040726669.1">
    <property type="nucleotide sequence ID" value="XM_040868885.1"/>
</dbReference>
<comment type="caution">
    <text evidence="2">The sequence shown here is derived from an EMBL/GenBank/DDBJ whole genome shotgun (WGS) entry which is preliminary data.</text>
</comment>
<dbReference type="EMBL" id="MCFI01000005">
    <property type="protein sequence ID" value="ORY84886.1"/>
    <property type="molecule type" value="Genomic_DNA"/>
</dbReference>